<evidence type="ECO:0000256" key="4">
    <source>
        <dbReference type="ARBA" id="ARBA00022857"/>
    </source>
</evidence>
<feature type="binding site" evidence="6">
    <location>
        <position position="330"/>
    </location>
    <ligand>
        <name>FAD</name>
        <dbReference type="ChEBI" id="CHEBI:57692"/>
    </ligand>
</feature>
<comment type="catalytic activity">
    <reaction evidence="6">
        <text>2 reduced [2Fe-2S]-[ferredoxin] + NADP(+) + H(+) = 2 oxidized [2Fe-2S]-[ferredoxin] + NADPH</text>
        <dbReference type="Rhea" id="RHEA:20125"/>
        <dbReference type="Rhea" id="RHEA-COMP:10000"/>
        <dbReference type="Rhea" id="RHEA-COMP:10001"/>
        <dbReference type="ChEBI" id="CHEBI:15378"/>
        <dbReference type="ChEBI" id="CHEBI:33737"/>
        <dbReference type="ChEBI" id="CHEBI:33738"/>
        <dbReference type="ChEBI" id="CHEBI:57783"/>
        <dbReference type="ChEBI" id="CHEBI:58349"/>
        <dbReference type="EC" id="1.18.1.2"/>
    </reaction>
</comment>
<comment type="cofactor">
    <cofactor evidence="6">
        <name>FAD</name>
        <dbReference type="ChEBI" id="CHEBI:57692"/>
    </cofactor>
    <text evidence="6">Binds 1 FAD per subunit.</text>
</comment>
<dbReference type="InterPro" id="IPR023753">
    <property type="entry name" value="FAD/NAD-binding_dom"/>
</dbReference>
<comment type="subunit">
    <text evidence="1 6">Homodimer.</text>
</comment>
<feature type="binding site" evidence="6">
    <location>
        <position position="90"/>
    </location>
    <ligand>
        <name>FAD</name>
        <dbReference type="ChEBI" id="CHEBI:57692"/>
    </ligand>
</feature>
<gene>
    <name evidence="8" type="ORF">SAMN04487943_10565</name>
</gene>
<dbReference type="STRING" id="334253.SAMN04487943_10565"/>
<evidence type="ECO:0000259" key="7">
    <source>
        <dbReference type="Pfam" id="PF07992"/>
    </source>
</evidence>
<dbReference type="InterPro" id="IPR036188">
    <property type="entry name" value="FAD/NAD-bd_sf"/>
</dbReference>
<protein>
    <recommendedName>
        <fullName evidence="6">Ferredoxin--NADP reductase</fullName>
        <shortName evidence="6">FNR</shortName>
        <shortName evidence="6">Fd-NADP(+) reductase</shortName>
        <ecNumber evidence="6">1.18.1.2</ecNumber>
    </recommendedName>
</protein>
<dbReference type="InterPro" id="IPR050097">
    <property type="entry name" value="Ferredoxin-NADP_redctase_2"/>
</dbReference>
<dbReference type="InterPro" id="IPR022890">
    <property type="entry name" value="Fd--NADP_Rdtase_type_2"/>
</dbReference>
<evidence type="ECO:0000256" key="6">
    <source>
        <dbReference type="HAMAP-Rule" id="MF_01685"/>
    </source>
</evidence>
<feature type="domain" description="FAD/NAD(P)-binding" evidence="7">
    <location>
        <begin position="9"/>
        <end position="305"/>
    </location>
</feature>
<proteinExistence type="inferred from homology"/>
<dbReference type="Proteomes" id="UP000198565">
    <property type="component" value="Unassembled WGS sequence"/>
</dbReference>
<comment type="caution">
    <text evidence="6">Lacks conserved residue(s) required for the propagation of feature annotation.</text>
</comment>
<dbReference type="PANTHER" id="PTHR48105">
    <property type="entry name" value="THIOREDOXIN REDUCTASE 1-RELATED-RELATED"/>
    <property type="match status" value="1"/>
</dbReference>
<evidence type="ECO:0000256" key="3">
    <source>
        <dbReference type="ARBA" id="ARBA00022827"/>
    </source>
</evidence>
<organism evidence="8 9">
    <name type="scientific">Gracilibacillus orientalis</name>
    <dbReference type="NCBI Taxonomy" id="334253"/>
    <lineage>
        <taxon>Bacteria</taxon>
        <taxon>Bacillati</taxon>
        <taxon>Bacillota</taxon>
        <taxon>Bacilli</taxon>
        <taxon>Bacillales</taxon>
        <taxon>Bacillaceae</taxon>
        <taxon>Gracilibacillus</taxon>
    </lineage>
</organism>
<name>A0A1I4LL20_9BACI</name>
<evidence type="ECO:0000256" key="2">
    <source>
        <dbReference type="ARBA" id="ARBA00022630"/>
    </source>
</evidence>
<dbReference type="Gene3D" id="3.50.50.60">
    <property type="entry name" value="FAD/NAD(P)-binding domain"/>
    <property type="match status" value="2"/>
</dbReference>
<evidence type="ECO:0000313" key="8">
    <source>
        <dbReference type="EMBL" id="SFL91277.1"/>
    </source>
</evidence>
<dbReference type="SUPFAM" id="SSF51905">
    <property type="entry name" value="FAD/NAD(P)-binding domain"/>
    <property type="match status" value="1"/>
</dbReference>
<dbReference type="PRINTS" id="PR00368">
    <property type="entry name" value="FADPNR"/>
</dbReference>
<dbReference type="AlphaFoldDB" id="A0A1I4LL20"/>
<evidence type="ECO:0000256" key="1">
    <source>
        <dbReference type="ARBA" id="ARBA00011738"/>
    </source>
</evidence>
<feature type="binding site" evidence="6">
    <location>
        <position position="289"/>
    </location>
    <ligand>
        <name>FAD</name>
        <dbReference type="ChEBI" id="CHEBI:57692"/>
    </ligand>
</feature>
<evidence type="ECO:0000313" key="9">
    <source>
        <dbReference type="Proteomes" id="UP000198565"/>
    </source>
</evidence>
<comment type="similarity">
    <text evidence="6">Belongs to the ferredoxin--NADP reductase type 2 family.</text>
</comment>
<dbReference type="EMBL" id="FOTR01000005">
    <property type="protein sequence ID" value="SFL91277.1"/>
    <property type="molecule type" value="Genomic_DNA"/>
</dbReference>
<reference evidence="9" key="1">
    <citation type="submission" date="2016-10" db="EMBL/GenBank/DDBJ databases">
        <authorList>
            <person name="Varghese N."/>
            <person name="Submissions S."/>
        </authorList>
    </citation>
    <scope>NUCLEOTIDE SEQUENCE [LARGE SCALE GENOMIC DNA]</scope>
    <source>
        <strain evidence="9">CGMCC 1.4250</strain>
    </source>
</reference>
<dbReference type="Pfam" id="PF07992">
    <property type="entry name" value="Pyr_redox_2"/>
    <property type="match status" value="1"/>
</dbReference>
<evidence type="ECO:0000256" key="5">
    <source>
        <dbReference type="ARBA" id="ARBA00023002"/>
    </source>
</evidence>
<feature type="binding site" evidence="6">
    <location>
        <position position="50"/>
    </location>
    <ligand>
        <name>FAD</name>
        <dbReference type="ChEBI" id="CHEBI:57692"/>
    </ligand>
</feature>
<keyword evidence="5 6" id="KW-0560">Oxidoreductase</keyword>
<dbReference type="PRINTS" id="PR00469">
    <property type="entry name" value="PNDRDTASEII"/>
</dbReference>
<accession>A0A1I4LL20</accession>
<dbReference type="GO" id="GO:0050660">
    <property type="term" value="F:flavin adenine dinucleotide binding"/>
    <property type="evidence" value="ECO:0007669"/>
    <property type="project" value="UniProtKB-UniRule"/>
</dbReference>
<feature type="binding site" evidence="6">
    <location>
        <position position="125"/>
    </location>
    <ligand>
        <name>FAD</name>
        <dbReference type="ChEBI" id="CHEBI:57692"/>
    </ligand>
</feature>
<sequence length="346" mass="38240">MMEHNEEVYDVTIIGGGPAGLFAAFYAGLREMKVKVIEAQSQLGGKVHVYPQKMIWDIGGMTPINGSGLIEQMIEQGLTFEPTIELQQTITKMNKLDSHIFELETDQQKIHYSKTVIMAVGAGVIDPIKLDAENASLYENSNLYYSVKSIADFKDKTVLISGGGSSAVDWANELAPVAKQVILIYRGDDFKAHESDVSKLARNNVEYRTHTEITALLGDDSINEVKTLNNQTNKTDTLSVDAVLVNHGYNRNHQLMTESGLQIELKDNYFIQGNVLGESNIPGLYGAGDILSHEGKLHLIAGAFQDAANVVNCAKRYLDPEAQKVALVSSHNARFKEKNKEYLYTK</sequence>
<dbReference type="GO" id="GO:0050661">
    <property type="term" value="F:NADP binding"/>
    <property type="evidence" value="ECO:0007669"/>
    <property type="project" value="UniProtKB-UniRule"/>
</dbReference>
<feature type="binding site" evidence="6">
    <location>
        <position position="46"/>
    </location>
    <ligand>
        <name>FAD</name>
        <dbReference type="ChEBI" id="CHEBI:57692"/>
    </ligand>
</feature>
<keyword evidence="9" id="KW-1185">Reference proteome</keyword>
<keyword evidence="2 6" id="KW-0285">Flavoprotein</keyword>
<keyword evidence="4 6" id="KW-0521">NADP</keyword>
<dbReference type="GO" id="GO:0004324">
    <property type="term" value="F:ferredoxin-NADP+ reductase activity"/>
    <property type="evidence" value="ECO:0007669"/>
    <property type="project" value="UniProtKB-UniRule"/>
</dbReference>
<keyword evidence="3 6" id="KW-0274">FAD</keyword>
<dbReference type="EC" id="1.18.1.2" evidence="6"/>
<feature type="binding site" evidence="6">
    <location>
        <position position="38"/>
    </location>
    <ligand>
        <name>FAD</name>
        <dbReference type="ChEBI" id="CHEBI:57692"/>
    </ligand>
</feature>
<dbReference type="HAMAP" id="MF_01685">
    <property type="entry name" value="FENR2"/>
    <property type="match status" value="1"/>
</dbReference>